<reference evidence="1" key="1">
    <citation type="submission" date="2019-12" db="EMBL/GenBank/DDBJ databases">
        <title>High-Quality draft genome sequences of three cyanobacteria isolated from the limestone walls of the Old Cathedral of Coimbra.</title>
        <authorList>
            <person name="Tiago I."/>
            <person name="Soares F."/>
            <person name="Portugal A."/>
        </authorList>
    </citation>
    <scope>NUCLEOTIDE SEQUENCE</scope>
    <source>
        <strain evidence="1">A</strain>
    </source>
</reference>
<dbReference type="Gene3D" id="1.20.58.320">
    <property type="entry name" value="TPR-like"/>
    <property type="match status" value="1"/>
</dbReference>
<name>A0A8J8CND6_9CYAN</name>
<evidence type="ECO:0000313" key="1">
    <source>
        <dbReference type="EMBL" id="NDJ19460.1"/>
    </source>
</evidence>
<dbReference type="AlphaFoldDB" id="A0A8J8CND6"/>
<organism evidence="1 2">
    <name type="scientific">Myxacorys almedinensis A</name>
    <dbReference type="NCBI Taxonomy" id="2690445"/>
    <lineage>
        <taxon>Bacteria</taxon>
        <taxon>Bacillati</taxon>
        <taxon>Cyanobacteriota</taxon>
        <taxon>Cyanophyceae</taxon>
        <taxon>Leptolyngbyales</taxon>
        <taxon>Leptolyngbyaceae</taxon>
        <taxon>Myxacorys</taxon>
        <taxon>Myxacorys almedinensis</taxon>
    </lineage>
</organism>
<sequence length="216" mass="25019">MITAKYEDVLRFWFPSQPSLSEATMVRRWEWWFCGGANVEIIEHFSPLLEQAIRGELDAWSHQPRSRLALILVLDQFSRSIHPGTAQAFVQDLKACKLTLEGISMGHYEALKTPWERTFFFLPLGHSEDLRNLALAVKLADDLMQEASQEHRALLEFSAAQARRHQDVLTQFGRHPHRNQALERQSTPEELEYLARGQLVHKQSMPSHLSQFLFET</sequence>
<protein>
    <submittedName>
        <fullName evidence="1">DUF924 family protein</fullName>
    </submittedName>
</protein>
<evidence type="ECO:0000313" key="2">
    <source>
        <dbReference type="Proteomes" id="UP000646053"/>
    </source>
</evidence>
<dbReference type="EMBL" id="WVIE01000031">
    <property type="protein sequence ID" value="NDJ19460.1"/>
    <property type="molecule type" value="Genomic_DNA"/>
</dbReference>
<dbReference type="SUPFAM" id="SSF48452">
    <property type="entry name" value="TPR-like"/>
    <property type="match status" value="1"/>
</dbReference>
<comment type="caution">
    <text evidence="1">The sequence shown here is derived from an EMBL/GenBank/DDBJ whole genome shotgun (WGS) entry which is preliminary data.</text>
</comment>
<accession>A0A8J8CND6</accession>
<keyword evidence="2" id="KW-1185">Reference proteome</keyword>
<dbReference type="Proteomes" id="UP000646053">
    <property type="component" value="Unassembled WGS sequence"/>
</dbReference>
<gene>
    <name evidence="1" type="ORF">GS601_19580</name>
</gene>
<dbReference type="Gene3D" id="1.25.40.10">
    <property type="entry name" value="Tetratricopeptide repeat domain"/>
    <property type="match status" value="1"/>
</dbReference>
<dbReference type="InterPro" id="IPR010323">
    <property type="entry name" value="DUF924"/>
</dbReference>
<proteinExistence type="predicted"/>
<dbReference type="InterPro" id="IPR011990">
    <property type="entry name" value="TPR-like_helical_dom_sf"/>
</dbReference>
<dbReference type="RefSeq" id="WP_162424988.1">
    <property type="nucleotide sequence ID" value="NZ_WVIE01000031.1"/>
</dbReference>
<dbReference type="Pfam" id="PF06041">
    <property type="entry name" value="DUF924"/>
    <property type="match status" value="1"/>
</dbReference>